<keyword evidence="3" id="KW-1185">Reference proteome</keyword>
<gene>
    <name evidence="2" type="ORF">DMAD_03222</name>
</gene>
<name>A0AAU9G7T9_DROMD</name>
<proteinExistence type="predicted"/>
<evidence type="ECO:0000313" key="2">
    <source>
        <dbReference type="EMBL" id="BFG04199.1"/>
    </source>
</evidence>
<dbReference type="Proteomes" id="UP001500889">
    <property type="component" value="Chromosome E"/>
</dbReference>
<organism evidence="2 3">
    <name type="scientific">Drosophila madeirensis</name>
    <name type="common">Fruit fly</name>
    <dbReference type="NCBI Taxonomy" id="30013"/>
    <lineage>
        <taxon>Eukaryota</taxon>
        <taxon>Metazoa</taxon>
        <taxon>Ecdysozoa</taxon>
        <taxon>Arthropoda</taxon>
        <taxon>Hexapoda</taxon>
        <taxon>Insecta</taxon>
        <taxon>Pterygota</taxon>
        <taxon>Neoptera</taxon>
        <taxon>Endopterygota</taxon>
        <taxon>Diptera</taxon>
        <taxon>Brachycera</taxon>
        <taxon>Muscomorpha</taxon>
        <taxon>Ephydroidea</taxon>
        <taxon>Drosophilidae</taxon>
        <taxon>Drosophila</taxon>
        <taxon>Sophophora</taxon>
    </lineage>
</organism>
<accession>A0AAU9G7T9</accession>
<dbReference type="EMBL" id="AP029267">
    <property type="protein sequence ID" value="BFG04199.1"/>
    <property type="molecule type" value="Genomic_DNA"/>
</dbReference>
<evidence type="ECO:0000256" key="1">
    <source>
        <dbReference type="SAM" id="MobiDB-lite"/>
    </source>
</evidence>
<sequence>MTLYGKAPSDAPLSATGSRTECELVEEATWRLTLQTRSKNRRKKQSLTRRHAPDVSDSNKPSYKHELHNVGVGSGLS</sequence>
<feature type="compositionally biased region" description="Basic residues" evidence="1">
    <location>
        <begin position="38"/>
        <end position="50"/>
    </location>
</feature>
<protein>
    <submittedName>
        <fullName evidence="2">Uncharacterized protein</fullName>
    </submittedName>
</protein>
<feature type="region of interest" description="Disordered" evidence="1">
    <location>
        <begin position="35"/>
        <end position="77"/>
    </location>
</feature>
<feature type="region of interest" description="Disordered" evidence="1">
    <location>
        <begin position="1"/>
        <end position="20"/>
    </location>
</feature>
<dbReference type="AlphaFoldDB" id="A0AAU9G7T9"/>
<reference evidence="2 3" key="1">
    <citation type="submission" date="2024-02" db="EMBL/GenBank/DDBJ databases">
        <title>A chromosome-level genome assembly of Drosophila madeirensis, a fruit fly species endemic to Madeira island.</title>
        <authorList>
            <person name="Tomihara K."/>
            <person name="Llopart A."/>
            <person name="Yamamoto D."/>
        </authorList>
    </citation>
    <scope>NUCLEOTIDE SEQUENCE [LARGE SCALE GENOMIC DNA]</scope>
    <source>
        <strain evidence="2 3">RF1</strain>
    </source>
</reference>
<evidence type="ECO:0000313" key="3">
    <source>
        <dbReference type="Proteomes" id="UP001500889"/>
    </source>
</evidence>